<comment type="caution">
    <text evidence="7">The sequence shown here is derived from an EMBL/GenBank/DDBJ whole genome shotgun (WGS) entry which is preliminary data.</text>
</comment>
<dbReference type="Pfam" id="PF03568">
    <property type="entry name" value="Separin_C"/>
    <property type="match status" value="1"/>
</dbReference>
<dbReference type="GO" id="GO:0051307">
    <property type="term" value="P:meiotic chromosome separation"/>
    <property type="evidence" value="ECO:0007669"/>
    <property type="project" value="TreeGrafter"/>
</dbReference>
<dbReference type="PROSITE" id="PS51700">
    <property type="entry name" value="SEPARIN"/>
    <property type="match status" value="1"/>
</dbReference>
<dbReference type="PANTHER" id="PTHR12792">
    <property type="entry name" value="EXTRA SPINDLE POLES 1-RELATED"/>
    <property type="match status" value="1"/>
</dbReference>
<evidence type="ECO:0000259" key="6">
    <source>
        <dbReference type="PROSITE" id="PS51700"/>
    </source>
</evidence>
<protein>
    <recommendedName>
        <fullName evidence="2">separase</fullName>
        <ecNumber evidence="2">3.4.22.49</ecNumber>
    </recommendedName>
</protein>
<evidence type="ECO:0000313" key="8">
    <source>
        <dbReference type="Proteomes" id="UP001178507"/>
    </source>
</evidence>
<dbReference type="GO" id="GO:0005737">
    <property type="term" value="C:cytoplasm"/>
    <property type="evidence" value="ECO:0007669"/>
    <property type="project" value="TreeGrafter"/>
</dbReference>
<organism evidence="7 8">
    <name type="scientific">Effrenium voratum</name>
    <dbReference type="NCBI Taxonomy" id="2562239"/>
    <lineage>
        <taxon>Eukaryota</taxon>
        <taxon>Sar</taxon>
        <taxon>Alveolata</taxon>
        <taxon>Dinophyceae</taxon>
        <taxon>Suessiales</taxon>
        <taxon>Symbiodiniaceae</taxon>
        <taxon>Effrenium</taxon>
    </lineage>
</organism>
<dbReference type="InterPro" id="IPR005314">
    <property type="entry name" value="Peptidase_C50"/>
</dbReference>
<evidence type="ECO:0000256" key="2">
    <source>
        <dbReference type="ARBA" id="ARBA00012489"/>
    </source>
</evidence>
<accession>A0AA36JGH8</accession>
<dbReference type="EMBL" id="CAUJNA010003602">
    <property type="protein sequence ID" value="CAJ1405790.1"/>
    <property type="molecule type" value="Genomic_DNA"/>
</dbReference>
<evidence type="ECO:0000256" key="1">
    <source>
        <dbReference type="ARBA" id="ARBA00000451"/>
    </source>
</evidence>
<keyword evidence="4" id="KW-0159">Chromosome partition</keyword>
<gene>
    <name evidence="7" type="ORF">EVOR1521_LOCUS27916</name>
</gene>
<dbReference type="InterPro" id="IPR030397">
    <property type="entry name" value="SEPARIN_core_dom"/>
</dbReference>
<keyword evidence="8" id="KW-1185">Reference proteome</keyword>
<dbReference type="Proteomes" id="UP001178507">
    <property type="component" value="Unassembled WGS sequence"/>
</dbReference>
<reference evidence="7" key="1">
    <citation type="submission" date="2023-08" db="EMBL/GenBank/DDBJ databases">
        <authorList>
            <person name="Chen Y."/>
            <person name="Shah S."/>
            <person name="Dougan E. K."/>
            <person name="Thang M."/>
            <person name="Chan C."/>
        </authorList>
    </citation>
    <scope>NUCLEOTIDE SEQUENCE</scope>
</reference>
<feature type="region of interest" description="Disordered" evidence="5">
    <location>
        <begin position="1023"/>
        <end position="1055"/>
    </location>
</feature>
<dbReference type="GO" id="GO:0005634">
    <property type="term" value="C:nucleus"/>
    <property type="evidence" value="ECO:0007669"/>
    <property type="project" value="InterPro"/>
</dbReference>
<evidence type="ECO:0000256" key="5">
    <source>
        <dbReference type="SAM" id="MobiDB-lite"/>
    </source>
</evidence>
<proteinExistence type="predicted"/>
<feature type="domain" description="Peptidase C50" evidence="6">
    <location>
        <begin position="1340"/>
        <end position="1447"/>
    </location>
</feature>
<evidence type="ECO:0000313" key="7">
    <source>
        <dbReference type="EMBL" id="CAJ1405790.1"/>
    </source>
</evidence>
<dbReference type="GO" id="GO:0006508">
    <property type="term" value="P:proteolysis"/>
    <property type="evidence" value="ECO:0007669"/>
    <property type="project" value="InterPro"/>
</dbReference>
<evidence type="ECO:0000256" key="3">
    <source>
        <dbReference type="ARBA" id="ARBA00022801"/>
    </source>
</evidence>
<dbReference type="GO" id="GO:0004197">
    <property type="term" value="F:cysteine-type endopeptidase activity"/>
    <property type="evidence" value="ECO:0007669"/>
    <property type="project" value="InterPro"/>
</dbReference>
<name>A0AA36JGH8_9DINO</name>
<dbReference type="EC" id="3.4.22.49" evidence="2"/>
<dbReference type="PANTHER" id="PTHR12792:SF0">
    <property type="entry name" value="SEPARIN"/>
    <property type="match status" value="1"/>
</dbReference>
<keyword evidence="3" id="KW-0378">Hydrolase</keyword>
<sequence length="1528" mass="166935">MVAATVRTNLSRCLERCIQTSEPGSGHLDCDLAKRTAECLAKSSTKELHVEALCLEVASALEKHGRWRPAWDLLFGLMQHLGAASRTRAFHAKAAASMYAHVVMRAASCAGRGGVSAGGDLCEIVELCFHLRSCFLEALSLNDKLGQRNVQARKLLEWLVHVAVPVSSHLLAKKCWQEVQQALQQGGNQAMKALMQGRTAEEQTQLVRLICCHARSVQPDAADLVADVLKALLAGQHRKSAKPNEVAIWLKAVMTTMDVLAHLLRSSWQKSSSMLDWADQFLADFSGTLAGGLESPSLQPLLLLLVRARVRVLEACRRESRELLAITRKEIFQLYGLQLWQSQLQETEGTAPLAPPAPCAPQCLLELLGCGRSWQQLEAVRLQLPAGSVAGALLALRQLQLHVEADDAASLLALGRLVLALSQDPDFRSLAPQALAAARRRLAGLGEGRGRLLAAQLCAVEAQLEASEAHQECERFLSQALSLWYRAAGLDRSSLGFSVNSVARVLRCCTGALVLRELLDAAHLLETLDLHVLTVQVLVLCLACMVQQQGPKGLWWLMPDKSGLPPDDSAQACVVLLYRLAAAEGRLATTDEEAFVALEWWQTAEAARAALRATDAVAVARAVCLGALPEAAILALHQRGCTLEVLMPECTAEMAGLLPHQAMTLAEAFLALAQWSAHWQDVSPGQCPGGSTITAQCAALKSLALLYGAPKPATERPQPTATNGPVAPWARWPAQRSALLQLRVIYQVSLLYERLGEAELAGACAESGLQLMERKLCGAHGWKLRFLCLRARSAITRSVHARNPVKEKPDSEIDNLLAEVEELWNRRMAGRPVVSLMQNLSGADSDDFEAGLRSMPVELLALWAHAPSRASLLEKANVLLHAPSTRHLQLLLQLLDEASLDTPLFAQSFLRLRDLLATFGSRDLVPQPLCRALASVAGTLQRLNSSQRPPEMRLSHLAAEVLARQGPLLSSEELQMLEPEAPAALALTGAAALRGALCSGDSAAARQAAFLLLRAAETEAADATPHSFRTVAETRCTEAESSRSRSPRRSPPSEHGLWKQVVPVCSGVSLLFLSELRSMQRHIEARAAELFEAPHRRAKGRLTVQELCAGAWLDRKADTSMAWLQVDWKSQALQITRSIDSHPGRVISRRVQLAPGLLQCLQEDLQSLHAMNGEKIRELWQRPGKDSEAARLEFWSNRKRFDEQLGRVAERIQQELLGPWRCLLAPLPPGQWLRLREMARTWRQKEVSAEEEFLLALLLLEARQMEVPEIAAVLGDSKLRPASSLKRYSLELGLEEVEAPLLLYVDANMAQLPLEACPCLRNRSVVRGLAPNIMPATVAAATGFFVIDPAEDCTQMGDVKRLLTSWSEGQSWHGHTGLPMPAPAEVLDELCRNDVFVYLGHGERARQLLRQDRVRMPGTAHDGSGDLRSILMLLGCSSVKIRPQSVGAFECFGLPGRALLAGAPLVLGAMWDVLGGDLDKFACRLLQKWWQKPDGSQGGLLSALRLLRPKCLLPNLTGAALVCYGNPM</sequence>
<evidence type="ECO:0000256" key="4">
    <source>
        <dbReference type="ARBA" id="ARBA00022829"/>
    </source>
</evidence>
<dbReference type="GO" id="GO:0072686">
    <property type="term" value="C:mitotic spindle"/>
    <property type="evidence" value="ECO:0007669"/>
    <property type="project" value="TreeGrafter"/>
</dbReference>
<comment type="catalytic activity">
    <reaction evidence="1">
        <text>All bonds known to be hydrolyzed by this endopeptidase have arginine in P1 and an acidic residue in P4. P6 is often occupied by an acidic residue or by a hydroxy-amino-acid residue, the phosphorylation of which enhances cleavage.</text>
        <dbReference type="EC" id="3.4.22.49"/>
    </reaction>
</comment>